<protein>
    <submittedName>
        <fullName evidence="2">Uncharacterized protein</fullName>
    </submittedName>
</protein>
<evidence type="ECO:0000313" key="2">
    <source>
        <dbReference type="EMBL" id="GFN91705.1"/>
    </source>
</evidence>
<accession>A0AAV3ZAM1</accession>
<organism evidence="2 3">
    <name type="scientific">Plakobranchus ocellatus</name>
    <dbReference type="NCBI Taxonomy" id="259542"/>
    <lineage>
        <taxon>Eukaryota</taxon>
        <taxon>Metazoa</taxon>
        <taxon>Spiralia</taxon>
        <taxon>Lophotrochozoa</taxon>
        <taxon>Mollusca</taxon>
        <taxon>Gastropoda</taxon>
        <taxon>Heterobranchia</taxon>
        <taxon>Euthyneura</taxon>
        <taxon>Panpulmonata</taxon>
        <taxon>Sacoglossa</taxon>
        <taxon>Placobranchoidea</taxon>
        <taxon>Plakobranchidae</taxon>
        <taxon>Plakobranchus</taxon>
    </lineage>
</organism>
<comment type="caution">
    <text evidence="2">The sequence shown here is derived from an EMBL/GenBank/DDBJ whole genome shotgun (WGS) entry which is preliminary data.</text>
</comment>
<dbReference type="Proteomes" id="UP000735302">
    <property type="component" value="Unassembled WGS sequence"/>
</dbReference>
<proteinExistence type="predicted"/>
<feature type="region of interest" description="Disordered" evidence="1">
    <location>
        <begin position="76"/>
        <end position="129"/>
    </location>
</feature>
<gene>
    <name evidence="2" type="ORF">PoB_001821100</name>
</gene>
<feature type="compositionally biased region" description="Acidic residues" evidence="1">
    <location>
        <begin position="116"/>
        <end position="129"/>
    </location>
</feature>
<dbReference type="AlphaFoldDB" id="A0AAV3ZAM1"/>
<feature type="compositionally biased region" description="Gly residues" evidence="1">
    <location>
        <begin position="76"/>
        <end position="95"/>
    </location>
</feature>
<keyword evidence="3" id="KW-1185">Reference proteome</keyword>
<sequence>MSHRTVRLITNPHLQSLGTLRLCVEASQNVFSCRPAKDQWLKARSELGDLGEGRGDWKRKEGKLFLLPFLFGVGTEGGVRGKGKGGGGGAGGAKGGGRRSRRRGWKRRRGSRGREEEEEKEEEYDEGDK</sequence>
<reference evidence="2 3" key="1">
    <citation type="journal article" date="2021" name="Elife">
        <title>Chloroplast acquisition without the gene transfer in kleptoplastic sea slugs, Plakobranchus ocellatus.</title>
        <authorList>
            <person name="Maeda T."/>
            <person name="Takahashi S."/>
            <person name="Yoshida T."/>
            <person name="Shimamura S."/>
            <person name="Takaki Y."/>
            <person name="Nagai Y."/>
            <person name="Toyoda A."/>
            <person name="Suzuki Y."/>
            <person name="Arimoto A."/>
            <person name="Ishii H."/>
            <person name="Satoh N."/>
            <person name="Nishiyama T."/>
            <person name="Hasebe M."/>
            <person name="Maruyama T."/>
            <person name="Minagawa J."/>
            <person name="Obokata J."/>
            <person name="Shigenobu S."/>
        </authorList>
    </citation>
    <scope>NUCLEOTIDE SEQUENCE [LARGE SCALE GENOMIC DNA]</scope>
</reference>
<evidence type="ECO:0000313" key="3">
    <source>
        <dbReference type="Proteomes" id="UP000735302"/>
    </source>
</evidence>
<feature type="compositionally biased region" description="Basic residues" evidence="1">
    <location>
        <begin position="96"/>
        <end position="111"/>
    </location>
</feature>
<dbReference type="EMBL" id="BLXT01002163">
    <property type="protein sequence ID" value="GFN91705.1"/>
    <property type="molecule type" value="Genomic_DNA"/>
</dbReference>
<name>A0AAV3ZAM1_9GAST</name>
<evidence type="ECO:0000256" key="1">
    <source>
        <dbReference type="SAM" id="MobiDB-lite"/>
    </source>
</evidence>